<name>A0A1S9PFT8_9SPHI</name>
<organism evidence="1 2">
    <name type="scientific">Mucilaginibacter pedocola</name>
    <dbReference type="NCBI Taxonomy" id="1792845"/>
    <lineage>
        <taxon>Bacteria</taxon>
        <taxon>Pseudomonadati</taxon>
        <taxon>Bacteroidota</taxon>
        <taxon>Sphingobacteriia</taxon>
        <taxon>Sphingobacteriales</taxon>
        <taxon>Sphingobacteriaceae</taxon>
        <taxon>Mucilaginibacter</taxon>
    </lineage>
</organism>
<keyword evidence="2" id="KW-1185">Reference proteome</keyword>
<protein>
    <recommendedName>
        <fullName evidence="3">UDP-N-acetyl glucosamine 2-epimerase</fullName>
    </recommendedName>
</protein>
<dbReference type="STRING" id="1792845.BC343_06610"/>
<dbReference type="AlphaFoldDB" id="A0A1S9PFT8"/>
<accession>A0A1S9PFT8</accession>
<dbReference type="SUPFAM" id="SSF53756">
    <property type="entry name" value="UDP-Glycosyltransferase/glycogen phosphorylase"/>
    <property type="match status" value="1"/>
</dbReference>
<evidence type="ECO:0000313" key="2">
    <source>
        <dbReference type="Proteomes" id="UP000189739"/>
    </source>
</evidence>
<dbReference type="InterPro" id="IPR043148">
    <property type="entry name" value="TagF_C"/>
</dbReference>
<dbReference type="Proteomes" id="UP000189739">
    <property type="component" value="Unassembled WGS sequence"/>
</dbReference>
<sequence>MKKKVLFITGSINQTSQMHQIAALLPDYDCWFSQLFTDSGTINTVINHTPLLNSTILAGRFKTNSEAYLAKNGLQIDYAAKRNLYDLVVYCTDVLVPMRMRNVKTIWVQEGMTDKPTVVTKLVKALNLPPFYSGNTALNGSSNLCDVYCAASEGYRRQFIQNGTDARKIVVTGIPNYDNIAQHLNNDFPHSGYVMVATTDMRETYRYENRSAFIRSAVEIANGRQLLFKLHPNENFERAIREIKQHAPEGTMIYTEGDTNKMIANCCELITQYSTVVYVGIALGKKVHSWFNVKQLEKLAPIQNGGTSAQTIANLCRKFIAHSGPKAGFDAQAAMVEEVRFEITEELVLN</sequence>
<dbReference type="OrthoDB" id="166868at2"/>
<proteinExistence type="predicted"/>
<evidence type="ECO:0008006" key="3">
    <source>
        <dbReference type="Google" id="ProtNLM"/>
    </source>
</evidence>
<gene>
    <name evidence="1" type="ORF">BC343_06610</name>
</gene>
<dbReference type="EMBL" id="MBTF01000012">
    <property type="protein sequence ID" value="OOQ59812.1"/>
    <property type="molecule type" value="Genomic_DNA"/>
</dbReference>
<dbReference type="RefSeq" id="WP_078348567.1">
    <property type="nucleotide sequence ID" value="NZ_MBTF01000012.1"/>
</dbReference>
<comment type="caution">
    <text evidence="1">The sequence shown here is derived from an EMBL/GenBank/DDBJ whole genome shotgun (WGS) entry which is preliminary data.</text>
</comment>
<dbReference type="Gene3D" id="3.40.50.12580">
    <property type="match status" value="1"/>
</dbReference>
<reference evidence="1 2" key="1">
    <citation type="submission" date="2016-07" db="EMBL/GenBank/DDBJ databases">
        <title>Genomic analysis of zinc-resistant bacterium Mucilaginibacter pedocola TBZ30.</title>
        <authorList>
            <person name="Huang J."/>
            <person name="Tang J."/>
        </authorList>
    </citation>
    <scope>NUCLEOTIDE SEQUENCE [LARGE SCALE GENOMIC DNA]</scope>
    <source>
        <strain evidence="1 2">TBZ30</strain>
    </source>
</reference>
<evidence type="ECO:0000313" key="1">
    <source>
        <dbReference type="EMBL" id="OOQ59812.1"/>
    </source>
</evidence>